<dbReference type="SMART" id="SM01008">
    <property type="entry name" value="Ald_Xan_dh_C"/>
    <property type="match status" value="1"/>
</dbReference>
<dbReference type="InterPro" id="IPR046867">
    <property type="entry name" value="AldOxase/xan_DH_MoCoBD2"/>
</dbReference>
<dbReference type="Pfam" id="PF01315">
    <property type="entry name" value="Ald_Xan_dh_C"/>
    <property type="match status" value="1"/>
</dbReference>
<evidence type="ECO:0000256" key="2">
    <source>
        <dbReference type="ARBA" id="ARBA00023002"/>
    </source>
</evidence>
<dbReference type="GO" id="GO:0016491">
    <property type="term" value="F:oxidoreductase activity"/>
    <property type="evidence" value="ECO:0007669"/>
    <property type="project" value="UniProtKB-KW"/>
</dbReference>
<feature type="domain" description="Aldehyde oxidase/xanthine dehydrogenase a/b hammerhead" evidence="3">
    <location>
        <begin position="18"/>
        <end position="129"/>
    </location>
</feature>
<gene>
    <name evidence="4" type="ORF">METZ01_LOCUS117747</name>
</gene>
<sequence length="771" mass="81717">VGLLGSRVRRTEDPALLVGAGRYVADIVPEDALHAVFVRSVEPHGKIRAIHADDARAAPGVVGVFTADDLGIQPVPPSLRPLDQTMVRSSLARDRVRYVGEPLAVVVATSAVAATDAVERVVMDIDRLPSVVGFAAARSDEVLLHPDAGTNRCFTMGGKADPDLFQDCEVVVELTFVNPRLNGAPIEPRAAVAQWKEVDGRLRLTQWSCTQFPHRARDSLAAGCGVEPGDVHVITPEVGGGFGTKNGSYPEDIVVALAARATGRSVCWTETRSESMLNLAHGRGLELTATLGGNRDGRFTAYRLHIDQDGGAYPGIGAYLPVFGQIMATGSYDIPRLEFSADSWVTTTVPMGAYRGAGRPEATHGIERIVDRYAVEIGMDPAELRRRNFIKPEAFPFTTPSGQVYDSGAYAEALDVVLDTLGMVELRDEQDRRRRDATSPLLGIGFAAYVEIANPIQASEFGRVTVRSDGSAVVLTGSSAHGQGHHTTFAQVAADVMGIEFDQIEVRHGDTDEVDRGGGTGGSRSLQTGGVAVHLASEIVVEEAKKIVASLLEASPDDVVLDMAARGFSVVGSPTVHVSWHEVATEADRIGEQLAGEIDFQPPGATFPFGVHASVVEVDRETGEVTILRHVACDDAGVIVNPTIVDGQVHGGIAAGVAQALMEEFRYSDDGMPLTTNFMDYGIVSAAELPFFERIEQETPTDVNPLGVKGVGEAGTIGAMPAVQNAVVDALAHLGVHHVDIPLVSQRIWETINAAETDTGPAPGAATGAAR</sequence>
<proteinExistence type="predicted"/>
<protein>
    <recommendedName>
        <fullName evidence="3">Aldehyde oxidase/xanthine dehydrogenase a/b hammerhead domain-containing protein</fullName>
    </recommendedName>
</protein>
<evidence type="ECO:0000259" key="3">
    <source>
        <dbReference type="SMART" id="SM01008"/>
    </source>
</evidence>
<dbReference type="Gene3D" id="3.90.1170.50">
    <property type="entry name" value="Aldehyde oxidase/xanthine dehydrogenase, a/b hammerhead"/>
    <property type="match status" value="1"/>
</dbReference>
<dbReference type="Pfam" id="PF02738">
    <property type="entry name" value="MoCoBD_1"/>
    <property type="match status" value="1"/>
</dbReference>
<dbReference type="GO" id="GO:0005506">
    <property type="term" value="F:iron ion binding"/>
    <property type="evidence" value="ECO:0007669"/>
    <property type="project" value="InterPro"/>
</dbReference>
<dbReference type="InterPro" id="IPR008274">
    <property type="entry name" value="AldOxase/xan_DH_MoCoBD1"/>
</dbReference>
<name>A0A381XKS6_9ZZZZ</name>
<evidence type="ECO:0000256" key="1">
    <source>
        <dbReference type="ARBA" id="ARBA00022505"/>
    </source>
</evidence>
<dbReference type="SUPFAM" id="SSF54665">
    <property type="entry name" value="CO dehydrogenase molybdoprotein N-domain-like"/>
    <property type="match status" value="1"/>
</dbReference>
<dbReference type="InterPro" id="IPR036856">
    <property type="entry name" value="Ald_Oxase/Xan_DH_a/b_sf"/>
</dbReference>
<reference evidence="4" key="1">
    <citation type="submission" date="2018-05" db="EMBL/GenBank/DDBJ databases">
        <authorList>
            <person name="Lanie J.A."/>
            <person name="Ng W.-L."/>
            <person name="Kazmierczak K.M."/>
            <person name="Andrzejewski T.M."/>
            <person name="Davidsen T.M."/>
            <person name="Wayne K.J."/>
            <person name="Tettelin H."/>
            <person name="Glass J.I."/>
            <person name="Rusch D."/>
            <person name="Podicherti R."/>
            <person name="Tsui H.-C.T."/>
            <person name="Winkler M.E."/>
        </authorList>
    </citation>
    <scope>NUCLEOTIDE SEQUENCE</scope>
</reference>
<dbReference type="Gene3D" id="3.30.365.10">
    <property type="entry name" value="Aldehyde oxidase/xanthine dehydrogenase, molybdopterin binding domain"/>
    <property type="match status" value="4"/>
</dbReference>
<dbReference type="SUPFAM" id="SSF56003">
    <property type="entry name" value="Molybdenum cofactor-binding domain"/>
    <property type="match status" value="1"/>
</dbReference>
<organism evidence="4">
    <name type="scientific">marine metagenome</name>
    <dbReference type="NCBI Taxonomy" id="408172"/>
    <lineage>
        <taxon>unclassified sequences</taxon>
        <taxon>metagenomes</taxon>
        <taxon>ecological metagenomes</taxon>
    </lineage>
</organism>
<accession>A0A381XKS6</accession>
<dbReference type="InterPro" id="IPR000674">
    <property type="entry name" value="Ald_Oxase/Xan_DH_a/b"/>
</dbReference>
<dbReference type="AlphaFoldDB" id="A0A381XKS6"/>
<dbReference type="EMBL" id="UINC01015404">
    <property type="protein sequence ID" value="SVA64893.1"/>
    <property type="molecule type" value="Genomic_DNA"/>
</dbReference>
<keyword evidence="2" id="KW-0560">Oxidoreductase</keyword>
<dbReference type="Pfam" id="PF20256">
    <property type="entry name" value="MoCoBD_2"/>
    <property type="match status" value="1"/>
</dbReference>
<dbReference type="InterPro" id="IPR037165">
    <property type="entry name" value="AldOxase/xan_DH_Mopterin-bd_sf"/>
</dbReference>
<dbReference type="InterPro" id="IPR016208">
    <property type="entry name" value="Ald_Oxase/xanthine_DH-like"/>
</dbReference>
<evidence type="ECO:0000313" key="4">
    <source>
        <dbReference type="EMBL" id="SVA64893.1"/>
    </source>
</evidence>
<dbReference type="PANTHER" id="PTHR11908:SF132">
    <property type="entry name" value="ALDEHYDE OXIDASE 1-RELATED"/>
    <property type="match status" value="1"/>
</dbReference>
<feature type="non-terminal residue" evidence="4">
    <location>
        <position position="1"/>
    </location>
</feature>
<keyword evidence="1" id="KW-0500">Molybdenum</keyword>
<dbReference type="PANTHER" id="PTHR11908">
    <property type="entry name" value="XANTHINE DEHYDROGENASE"/>
    <property type="match status" value="1"/>
</dbReference>